<protein>
    <submittedName>
        <fullName evidence="2">(Mediterranean fruit fly) hypothetical protein</fullName>
    </submittedName>
</protein>
<evidence type="ECO:0000313" key="3">
    <source>
        <dbReference type="Proteomes" id="UP000606786"/>
    </source>
</evidence>
<gene>
    <name evidence="2" type="ORF">CCAP1982_LOCUS12109</name>
</gene>
<dbReference type="Proteomes" id="UP000606786">
    <property type="component" value="Unassembled WGS sequence"/>
</dbReference>
<organism evidence="2 3">
    <name type="scientific">Ceratitis capitata</name>
    <name type="common">Mediterranean fruit fly</name>
    <name type="synonym">Tephritis capitata</name>
    <dbReference type="NCBI Taxonomy" id="7213"/>
    <lineage>
        <taxon>Eukaryota</taxon>
        <taxon>Metazoa</taxon>
        <taxon>Ecdysozoa</taxon>
        <taxon>Arthropoda</taxon>
        <taxon>Hexapoda</taxon>
        <taxon>Insecta</taxon>
        <taxon>Pterygota</taxon>
        <taxon>Neoptera</taxon>
        <taxon>Endopterygota</taxon>
        <taxon>Diptera</taxon>
        <taxon>Brachycera</taxon>
        <taxon>Muscomorpha</taxon>
        <taxon>Tephritoidea</taxon>
        <taxon>Tephritidae</taxon>
        <taxon>Ceratitis</taxon>
        <taxon>Ceratitis</taxon>
    </lineage>
</organism>
<comment type="caution">
    <text evidence="2">The sequence shown here is derived from an EMBL/GenBank/DDBJ whole genome shotgun (WGS) entry which is preliminary data.</text>
</comment>
<evidence type="ECO:0000313" key="2">
    <source>
        <dbReference type="EMBL" id="CAD7003672.1"/>
    </source>
</evidence>
<keyword evidence="3" id="KW-1185">Reference proteome</keyword>
<reference evidence="2" key="1">
    <citation type="submission" date="2020-11" db="EMBL/GenBank/DDBJ databases">
        <authorList>
            <person name="Whitehead M."/>
        </authorList>
    </citation>
    <scope>NUCLEOTIDE SEQUENCE</scope>
    <source>
        <strain evidence="2">EGII</strain>
    </source>
</reference>
<dbReference type="EMBL" id="CAJHJT010000034">
    <property type="protein sequence ID" value="CAD7003672.1"/>
    <property type="molecule type" value="Genomic_DNA"/>
</dbReference>
<feature type="region of interest" description="Disordered" evidence="1">
    <location>
        <begin position="79"/>
        <end position="100"/>
    </location>
</feature>
<evidence type="ECO:0000256" key="1">
    <source>
        <dbReference type="SAM" id="MobiDB-lite"/>
    </source>
</evidence>
<sequence>MSFMIFICHRIRREFSRFIAKTRISTLRHFPTPHALNCKSLLFVRRQLSKPSLVTTLERAAAAGSNRIGKWPATLKKGVKRAKEKENQHLGSDVGPLSVV</sequence>
<proteinExistence type="predicted"/>
<dbReference type="AlphaFoldDB" id="A0A811UWR1"/>
<accession>A0A811UWR1</accession>
<name>A0A811UWR1_CERCA</name>